<dbReference type="PANTHER" id="PTHR11735:SF6">
    <property type="entry name" value="TRNA N6-ADENOSINE THREONYLCARBAMOYLTRANSFERASE, MITOCHONDRIAL"/>
    <property type="match status" value="1"/>
</dbReference>
<dbReference type="Pfam" id="PF00814">
    <property type="entry name" value="TsaD"/>
    <property type="match status" value="1"/>
</dbReference>
<evidence type="ECO:0000256" key="2">
    <source>
        <dbReference type="ARBA" id="ARBA00022490"/>
    </source>
</evidence>
<keyword evidence="3 10" id="KW-0808">Transferase</keyword>
<dbReference type="AlphaFoldDB" id="A0A645G1Y1"/>
<dbReference type="SUPFAM" id="SSF53067">
    <property type="entry name" value="Actin-like ATPase domain"/>
    <property type="match status" value="1"/>
</dbReference>
<evidence type="ECO:0000256" key="8">
    <source>
        <dbReference type="ARBA" id="ARBA00048117"/>
    </source>
</evidence>
<dbReference type="FunFam" id="3.30.420.40:FF:000040">
    <property type="entry name" value="tRNA N6-adenosine threonylcarbamoyltransferase"/>
    <property type="match status" value="1"/>
</dbReference>
<dbReference type="GO" id="GO:0061711">
    <property type="term" value="F:tRNA N(6)-L-threonylcarbamoyladenine synthase activity"/>
    <property type="evidence" value="ECO:0007669"/>
    <property type="project" value="UniProtKB-EC"/>
</dbReference>
<protein>
    <recommendedName>
        <fullName evidence="1">N(6)-L-threonylcarbamoyladenine synthase</fullName>
        <ecNumber evidence="1">2.3.1.234</ecNumber>
    </recommendedName>
</protein>
<sequence length="205" mass="22024">MCLIVSGGHSHIVLVKDYCDYMLIGHTRDDAAGETFDKIARVLGLPYPGGPNLEKLAQGGDAQAIRFSAPFNESKENYDFSFSGIKTKVINYIHTAAQRGEAVNKADVAASFQAEAVSVLCEKAVRAAKQWGVARIALAGGVSANGRLRTVLQAEAAKASLECFLPQLVYCTDNAAMIGCQGYFMLRSGRYSTLELNAQANLQLV</sequence>
<evidence type="ECO:0000256" key="4">
    <source>
        <dbReference type="ARBA" id="ARBA00022694"/>
    </source>
</evidence>
<dbReference type="GO" id="GO:0008033">
    <property type="term" value="P:tRNA processing"/>
    <property type="evidence" value="ECO:0007669"/>
    <property type="project" value="UniProtKB-KW"/>
</dbReference>
<keyword evidence="4" id="KW-0819">tRNA processing</keyword>
<keyword evidence="2" id="KW-0963">Cytoplasm</keyword>
<evidence type="ECO:0000313" key="10">
    <source>
        <dbReference type="EMBL" id="MPN20831.1"/>
    </source>
</evidence>
<dbReference type="Gene3D" id="3.30.420.40">
    <property type="match status" value="2"/>
</dbReference>
<evidence type="ECO:0000259" key="9">
    <source>
        <dbReference type="Pfam" id="PF00814"/>
    </source>
</evidence>
<dbReference type="EC" id="2.3.1.234" evidence="1"/>
<name>A0A645G1Y1_9ZZZZ</name>
<dbReference type="GO" id="GO:0046872">
    <property type="term" value="F:metal ion binding"/>
    <property type="evidence" value="ECO:0007669"/>
    <property type="project" value="UniProtKB-KW"/>
</dbReference>
<evidence type="ECO:0000256" key="7">
    <source>
        <dbReference type="ARBA" id="ARBA00023315"/>
    </source>
</evidence>
<feature type="domain" description="Gcp-like" evidence="9">
    <location>
        <begin position="1"/>
        <end position="179"/>
    </location>
</feature>
<dbReference type="PANTHER" id="PTHR11735">
    <property type="entry name" value="TRNA N6-ADENOSINE THREONYLCARBAMOYLTRANSFERASE"/>
    <property type="match status" value="1"/>
</dbReference>
<comment type="catalytic activity">
    <reaction evidence="8">
        <text>L-threonylcarbamoyladenylate + adenosine(37) in tRNA = N(6)-L-threonylcarbamoyladenosine(37) in tRNA + AMP + H(+)</text>
        <dbReference type="Rhea" id="RHEA:37059"/>
        <dbReference type="Rhea" id="RHEA-COMP:10162"/>
        <dbReference type="Rhea" id="RHEA-COMP:10163"/>
        <dbReference type="ChEBI" id="CHEBI:15378"/>
        <dbReference type="ChEBI" id="CHEBI:73682"/>
        <dbReference type="ChEBI" id="CHEBI:74411"/>
        <dbReference type="ChEBI" id="CHEBI:74418"/>
        <dbReference type="ChEBI" id="CHEBI:456215"/>
        <dbReference type="EC" id="2.3.1.234"/>
    </reaction>
</comment>
<reference evidence="10" key="1">
    <citation type="submission" date="2019-08" db="EMBL/GenBank/DDBJ databases">
        <authorList>
            <person name="Kucharzyk K."/>
            <person name="Murdoch R.W."/>
            <person name="Higgins S."/>
            <person name="Loffler F."/>
        </authorList>
    </citation>
    <scope>NUCLEOTIDE SEQUENCE</scope>
</reference>
<evidence type="ECO:0000256" key="6">
    <source>
        <dbReference type="ARBA" id="ARBA00023004"/>
    </source>
</evidence>
<evidence type="ECO:0000256" key="5">
    <source>
        <dbReference type="ARBA" id="ARBA00022723"/>
    </source>
</evidence>
<dbReference type="PRINTS" id="PR00789">
    <property type="entry name" value="OSIALOPTASE"/>
</dbReference>
<proteinExistence type="predicted"/>
<keyword evidence="7 10" id="KW-0012">Acyltransferase</keyword>
<accession>A0A645G1Y1</accession>
<gene>
    <name evidence="10" type="primary">tsaD_54</name>
    <name evidence="10" type="ORF">SDC9_168210</name>
</gene>
<keyword evidence="5" id="KW-0479">Metal-binding</keyword>
<dbReference type="InterPro" id="IPR017861">
    <property type="entry name" value="KAE1/TsaD"/>
</dbReference>
<keyword evidence="6" id="KW-0408">Iron</keyword>
<evidence type="ECO:0000256" key="3">
    <source>
        <dbReference type="ARBA" id="ARBA00022679"/>
    </source>
</evidence>
<dbReference type="EMBL" id="VSSQ01068686">
    <property type="protein sequence ID" value="MPN20831.1"/>
    <property type="molecule type" value="Genomic_DNA"/>
</dbReference>
<evidence type="ECO:0000256" key="1">
    <source>
        <dbReference type="ARBA" id="ARBA00012156"/>
    </source>
</evidence>
<dbReference type="InterPro" id="IPR043129">
    <property type="entry name" value="ATPase_NBD"/>
</dbReference>
<comment type="caution">
    <text evidence="10">The sequence shown here is derived from an EMBL/GenBank/DDBJ whole genome shotgun (WGS) entry which is preliminary data.</text>
</comment>
<organism evidence="10">
    <name type="scientific">bioreactor metagenome</name>
    <dbReference type="NCBI Taxonomy" id="1076179"/>
    <lineage>
        <taxon>unclassified sequences</taxon>
        <taxon>metagenomes</taxon>
        <taxon>ecological metagenomes</taxon>
    </lineage>
</organism>
<dbReference type="InterPro" id="IPR000905">
    <property type="entry name" value="Gcp-like_dom"/>
</dbReference>